<comment type="subcellular location">
    <subcellularLocation>
        <location evidence="1">Cell membrane</location>
        <topology evidence="1">Multi-pass membrane protein</topology>
    </subcellularLocation>
</comment>
<evidence type="ECO:0000313" key="8">
    <source>
        <dbReference type="EMBL" id="MDB7085158.1"/>
    </source>
</evidence>
<dbReference type="RefSeq" id="WP_230328579.1">
    <property type="nucleotide sequence ID" value="NZ_JADPBJ010000016.1"/>
</dbReference>
<organism evidence="8 9">
    <name type="scientific">Thomasclavelia ramosa</name>
    <dbReference type="NCBI Taxonomy" id="1547"/>
    <lineage>
        <taxon>Bacteria</taxon>
        <taxon>Bacillati</taxon>
        <taxon>Bacillota</taxon>
        <taxon>Erysipelotrichia</taxon>
        <taxon>Erysipelotrichales</taxon>
        <taxon>Coprobacillaceae</taxon>
        <taxon>Thomasclavelia</taxon>
    </lineage>
</organism>
<protein>
    <submittedName>
        <fullName evidence="8">Type IV secretory system conjugative DNA transfer family protein</fullName>
    </submittedName>
</protein>
<dbReference type="AlphaFoldDB" id="A0AB35ING0"/>
<keyword evidence="3" id="KW-1003">Cell membrane</keyword>
<comment type="caution">
    <text evidence="8">The sequence shown here is derived from an EMBL/GenBank/DDBJ whole genome shotgun (WGS) entry which is preliminary data.</text>
</comment>
<dbReference type="SUPFAM" id="SSF52540">
    <property type="entry name" value="P-loop containing nucleoside triphosphate hydrolases"/>
    <property type="match status" value="1"/>
</dbReference>
<evidence type="ECO:0000256" key="1">
    <source>
        <dbReference type="ARBA" id="ARBA00004651"/>
    </source>
</evidence>
<evidence type="ECO:0000256" key="6">
    <source>
        <dbReference type="ARBA" id="ARBA00023136"/>
    </source>
</evidence>
<dbReference type="Gene3D" id="3.40.50.300">
    <property type="entry name" value="P-loop containing nucleotide triphosphate hydrolases"/>
    <property type="match status" value="2"/>
</dbReference>
<feature type="transmembrane region" description="Helical" evidence="7">
    <location>
        <begin position="12"/>
        <end position="32"/>
    </location>
</feature>
<dbReference type="PANTHER" id="PTHR37937:SF1">
    <property type="entry name" value="CONJUGATIVE TRANSFER: DNA TRANSPORT"/>
    <property type="match status" value="1"/>
</dbReference>
<dbReference type="InterPro" id="IPR003688">
    <property type="entry name" value="TraG/VirD4"/>
</dbReference>
<dbReference type="GO" id="GO:0005886">
    <property type="term" value="C:plasma membrane"/>
    <property type="evidence" value="ECO:0007669"/>
    <property type="project" value="UniProtKB-SubCell"/>
</dbReference>
<name>A0AB35ING0_9FIRM</name>
<gene>
    <name evidence="8" type="ORF">PM738_15225</name>
</gene>
<comment type="similarity">
    <text evidence="2">Belongs to the VirD4/TraG family.</text>
</comment>
<keyword evidence="4 7" id="KW-0812">Transmembrane</keyword>
<evidence type="ECO:0000256" key="4">
    <source>
        <dbReference type="ARBA" id="ARBA00022692"/>
    </source>
</evidence>
<dbReference type="PANTHER" id="PTHR37937">
    <property type="entry name" value="CONJUGATIVE TRANSFER: DNA TRANSPORT"/>
    <property type="match status" value="1"/>
</dbReference>
<evidence type="ECO:0000256" key="2">
    <source>
        <dbReference type="ARBA" id="ARBA00008806"/>
    </source>
</evidence>
<dbReference type="CDD" id="cd01127">
    <property type="entry name" value="TrwB_TraG_TraD_VirD4"/>
    <property type="match status" value="2"/>
</dbReference>
<dbReference type="Pfam" id="PF02534">
    <property type="entry name" value="T4SS-DNA_transf"/>
    <property type="match status" value="1"/>
</dbReference>
<dbReference type="EMBL" id="JAQLKE010000032">
    <property type="protein sequence ID" value="MDB7085158.1"/>
    <property type="molecule type" value="Genomic_DNA"/>
</dbReference>
<dbReference type="InterPro" id="IPR027417">
    <property type="entry name" value="P-loop_NTPase"/>
</dbReference>
<keyword evidence="6 7" id="KW-0472">Membrane</keyword>
<evidence type="ECO:0000313" key="9">
    <source>
        <dbReference type="Proteomes" id="UP001211987"/>
    </source>
</evidence>
<evidence type="ECO:0000256" key="7">
    <source>
        <dbReference type="SAM" id="Phobius"/>
    </source>
</evidence>
<reference evidence="8" key="1">
    <citation type="submission" date="2023-01" db="EMBL/GenBank/DDBJ databases">
        <title>Human gut microbiome strain richness.</title>
        <authorList>
            <person name="Chen-Liaw A."/>
        </authorList>
    </citation>
    <scope>NUCLEOTIDE SEQUENCE</scope>
    <source>
        <strain evidence="8">1001217st2_G6_1001217B_191108</strain>
    </source>
</reference>
<keyword evidence="5 7" id="KW-1133">Transmembrane helix</keyword>
<sequence length="672" mass="78179">MKKIVVSIISFVLTKVVVDFIGMQLIKLFVLNDFDFKYIFDYSLLFLDGNKFFLLLSFFAFLVWFEIIYGIFFRDDVKKRRLTKNEQLKYAKIDRTRDVKKSLLRVDFNKTGLVEHRMSKQALKIKMTPIIDKINKRTKDIPILNNTQKVLIPAKCWNIGDKKCYVRAGFPITGNRKCIYVDPGDVHNLVIGTTGSGKTWTFVNEYLELCAMCGESVVVNDPKGELAKHTLQKFKDNGFNTVVINFVDPEFSNCWNPFKLAFDEWKKADEIYIKKYEEWKIKNKNGILEYELLGLDTKEIENKLRKPKPNYSKAMDLLRDACNTICLEENPKDPIWTETARDMLVGCGALMCEEGKVEYMNATSFKKIIEIGKKQLPGIRNSKTILKAFLDSERSITDYSVNYLEGYVGSSGDTSTGFESQFNNKLSILTANEDIQRITSHSDFDFRQIGSEKTAIFLIVHDEKKTYYPLVTLFIKQLYEVLVRTARDEINLRLKVPINLILDEFGNMPALPDVDAMLTAARSRGIRLTAIIQGLEQLEKHYGKMAETLKGNFTNTIYLLSGSDSTVEEISKKAGSERVWNKDMRKYEDQRIFTPERLKDFKMGEILFLRQRHKNPYYTRLLPYDKYVFFDKSKFYLNLPIVEKPDVELFNIEYEYLKRHGKADKFDKFARN</sequence>
<evidence type="ECO:0000256" key="3">
    <source>
        <dbReference type="ARBA" id="ARBA00022475"/>
    </source>
</evidence>
<proteinExistence type="inferred from homology"/>
<dbReference type="Proteomes" id="UP001211987">
    <property type="component" value="Unassembled WGS sequence"/>
</dbReference>
<evidence type="ECO:0000256" key="5">
    <source>
        <dbReference type="ARBA" id="ARBA00022989"/>
    </source>
</evidence>
<dbReference type="InterPro" id="IPR051539">
    <property type="entry name" value="T4SS-coupling_protein"/>
</dbReference>
<feature type="transmembrane region" description="Helical" evidence="7">
    <location>
        <begin position="52"/>
        <end position="72"/>
    </location>
</feature>
<accession>A0AB35ING0</accession>